<sequence>MGEISQLLSRLSSIRRFSRGGHWVVPLHSSVSPADQRQAFKIPPKGVRKIVLATNIAETSLTIEDVVAVVDTGKHKERRYDPARRMSLLVTDWVSRASAKQRKGRAGRVRPGTCFCLYTKDRFETLMRPFGAPEIVRVPLEELVLQIHLMGLGTASSFLEKVLQPPPQKSVAAAVATLREVGAFPSEGPEVLTPLGHHLAQLPVDPRLGKLLVLGCVLGCLGPAASVAAAMSHKQPFVAPLDKRDDAEKARRSMAEKGSGNIASGQQSDHLLLVAAISGWLALGADTRKPQAQQVHLRGYLKKFFLHEQTLKELQEMREQFASMLEDARLVSPRRHTGMQLDLPPFQHWLDDKDAPWNRHARTPAVVKALLAASLVPNVASMSEASAPASPPMWLTPANRSGGGAGQGGGGQLEEVFIHPSSLCYNLNTNSMSQPFVVYLEKVKTSRTFLRDVTPVSPISLMLFGGPLTVLHQEGAVLVDGWIRVRAAAQTAVVVKALREALDRLLQEKVKNPSLDLSGPRAEVIPTIARLLQEDEHHHQHQL</sequence>
<keyword evidence="2" id="KW-0547">Nucleotide-binding</keyword>
<dbReference type="Pfam" id="PF00271">
    <property type="entry name" value="Helicase_C"/>
    <property type="match status" value="1"/>
</dbReference>
<dbReference type="InterPro" id="IPR007502">
    <property type="entry name" value="Helicase-assoc_dom"/>
</dbReference>
<evidence type="ECO:0000313" key="6">
    <source>
        <dbReference type="EMBL" id="KAF5835639.1"/>
    </source>
</evidence>
<keyword evidence="7" id="KW-1185">Reference proteome</keyword>
<dbReference type="EMBL" id="MU069695">
    <property type="protein sequence ID" value="KAF5835639.1"/>
    <property type="molecule type" value="Genomic_DNA"/>
</dbReference>
<dbReference type="PANTHER" id="PTHR18934">
    <property type="entry name" value="ATP-DEPENDENT RNA HELICASE"/>
    <property type="match status" value="1"/>
</dbReference>
<dbReference type="Gene3D" id="1.20.120.1080">
    <property type="match status" value="1"/>
</dbReference>
<comment type="similarity">
    <text evidence="3">Belongs to the DExH box helicase family.</text>
</comment>
<reference evidence="6" key="1">
    <citation type="submission" date="2017-08" db="EMBL/GenBank/DDBJ databases">
        <authorList>
            <person name="Polle J.E."/>
            <person name="Barry K."/>
            <person name="Cushman J."/>
            <person name="Schmutz J."/>
            <person name="Tran D."/>
            <person name="Hathwaick L.T."/>
            <person name="Yim W.C."/>
            <person name="Jenkins J."/>
            <person name="Mckie-Krisberg Z.M."/>
            <person name="Prochnik S."/>
            <person name="Lindquist E."/>
            <person name="Dockter R.B."/>
            <person name="Adam C."/>
            <person name="Molina H."/>
            <person name="Bunkerborg J."/>
            <person name="Jin E."/>
            <person name="Buchheim M."/>
            <person name="Magnuson J."/>
        </authorList>
    </citation>
    <scope>NUCLEOTIDE SEQUENCE</scope>
    <source>
        <strain evidence="6">CCAP 19/18</strain>
    </source>
</reference>
<evidence type="ECO:0000313" key="7">
    <source>
        <dbReference type="Proteomes" id="UP000815325"/>
    </source>
</evidence>
<dbReference type="SMART" id="SM00847">
    <property type="entry name" value="HA2"/>
    <property type="match status" value="1"/>
</dbReference>
<dbReference type="CDD" id="cd18791">
    <property type="entry name" value="SF2_C_RHA"/>
    <property type="match status" value="1"/>
</dbReference>
<evidence type="ECO:0000256" key="1">
    <source>
        <dbReference type="ARBA" id="ARBA00022801"/>
    </source>
</evidence>
<name>A0ABQ7GM01_DUNSA</name>
<dbReference type="Pfam" id="PF21010">
    <property type="entry name" value="HA2_C"/>
    <property type="match status" value="1"/>
</dbReference>
<evidence type="ECO:0000259" key="5">
    <source>
        <dbReference type="PROSITE" id="PS51194"/>
    </source>
</evidence>
<proteinExistence type="inferred from homology"/>
<feature type="region of interest" description="Disordered" evidence="4">
    <location>
        <begin position="241"/>
        <end position="264"/>
    </location>
</feature>
<feature type="domain" description="Helicase C-terminal" evidence="5">
    <location>
        <begin position="1"/>
        <end position="151"/>
    </location>
</feature>
<keyword evidence="2" id="KW-0347">Helicase</keyword>
<dbReference type="Pfam" id="PF26026">
    <property type="entry name" value="RNA_hel_CTD"/>
    <property type="match status" value="1"/>
</dbReference>
<dbReference type="InterPro" id="IPR001650">
    <property type="entry name" value="Helicase_C-like"/>
</dbReference>
<dbReference type="Proteomes" id="UP000815325">
    <property type="component" value="Unassembled WGS sequence"/>
</dbReference>
<dbReference type="PANTHER" id="PTHR18934:SF246">
    <property type="entry name" value="DEXH-BOX ATP-DEPENDENT RNA HELICASE DEXH4, CHLOROPLASTIC-RELATED"/>
    <property type="match status" value="1"/>
</dbReference>
<dbReference type="PROSITE" id="PS51194">
    <property type="entry name" value="HELICASE_CTER"/>
    <property type="match status" value="1"/>
</dbReference>
<dbReference type="Pfam" id="PF07717">
    <property type="entry name" value="OB_NTP_bind"/>
    <property type="match status" value="1"/>
</dbReference>
<dbReference type="InterPro" id="IPR059023">
    <property type="entry name" value="RNA_hel_CTD"/>
</dbReference>
<dbReference type="InterPro" id="IPR027417">
    <property type="entry name" value="P-loop_NTPase"/>
</dbReference>
<dbReference type="Gene3D" id="3.40.50.300">
    <property type="entry name" value="P-loop containing nucleotide triphosphate hydrolases"/>
    <property type="match status" value="1"/>
</dbReference>
<feature type="compositionally biased region" description="Basic and acidic residues" evidence="4">
    <location>
        <begin position="241"/>
        <end position="255"/>
    </location>
</feature>
<protein>
    <submittedName>
        <fullName evidence="6">P-loop containing nucleoside triphosphate hydrolase protein</fullName>
    </submittedName>
</protein>
<comment type="caution">
    <text evidence="6">The sequence shown here is derived from an EMBL/GenBank/DDBJ whole genome shotgun (WGS) entry which is preliminary data.</text>
</comment>
<keyword evidence="1 6" id="KW-0378">Hydrolase</keyword>
<organism evidence="6 7">
    <name type="scientific">Dunaliella salina</name>
    <name type="common">Green alga</name>
    <name type="synonym">Protococcus salinus</name>
    <dbReference type="NCBI Taxonomy" id="3046"/>
    <lineage>
        <taxon>Eukaryota</taxon>
        <taxon>Viridiplantae</taxon>
        <taxon>Chlorophyta</taxon>
        <taxon>core chlorophytes</taxon>
        <taxon>Chlorophyceae</taxon>
        <taxon>CS clade</taxon>
        <taxon>Chlamydomonadales</taxon>
        <taxon>Dunaliellaceae</taxon>
        <taxon>Dunaliella</taxon>
    </lineage>
</organism>
<evidence type="ECO:0000256" key="2">
    <source>
        <dbReference type="ARBA" id="ARBA00022806"/>
    </source>
</evidence>
<evidence type="ECO:0000256" key="3">
    <source>
        <dbReference type="ARBA" id="ARBA00060772"/>
    </source>
</evidence>
<evidence type="ECO:0000256" key="4">
    <source>
        <dbReference type="SAM" id="MobiDB-lite"/>
    </source>
</evidence>
<dbReference type="InterPro" id="IPR011709">
    <property type="entry name" value="DEAD-box_helicase_OB_fold"/>
</dbReference>
<dbReference type="SMART" id="SM00490">
    <property type="entry name" value="HELICc"/>
    <property type="match status" value="1"/>
</dbReference>
<dbReference type="GO" id="GO:0016787">
    <property type="term" value="F:hydrolase activity"/>
    <property type="evidence" value="ECO:0007669"/>
    <property type="project" value="UniProtKB-KW"/>
</dbReference>
<gene>
    <name evidence="6" type="ORF">DUNSADRAFT_7091</name>
</gene>
<keyword evidence="2" id="KW-0067">ATP-binding</keyword>
<dbReference type="SUPFAM" id="SSF52540">
    <property type="entry name" value="P-loop containing nucleoside triphosphate hydrolases"/>
    <property type="match status" value="1"/>
</dbReference>
<accession>A0ABQ7GM01</accession>